<dbReference type="Gene3D" id="3.30.1150.10">
    <property type="match status" value="1"/>
</dbReference>
<keyword evidence="3 10" id="KW-0813">Transport</keyword>
<dbReference type="GO" id="GO:0055085">
    <property type="term" value="P:transmembrane transport"/>
    <property type="evidence" value="ECO:0007669"/>
    <property type="project" value="InterPro"/>
</dbReference>
<dbReference type="GO" id="GO:0031992">
    <property type="term" value="F:energy transducer activity"/>
    <property type="evidence" value="ECO:0007669"/>
    <property type="project" value="InterPro"/>
</dbReference>
<dbReference type="InterPro" id="IPR037682">
    <property type="entry name" value="TonB_C"/>
</dbReference>
<comment type="caution">
    <text evidence="13">The sequence shown here is derived from an EMBL/GenBank/DDBJ whole genome shotgun (WGS) entry which is preliminary data.</text>
</comment>
<proteinExistence type="inferred from homology"/>
<dbReference type="GO" id="GO:0005886">
    <property type="term" value="C:plasma membrane"/>
    <property type="evidence" value="ECO:0007669"/>
    <property type="project" value="UniProtKB-SubCell"/>
</dbReference>
<comment type="function">
    <text evidence="10">Interacts with outer membrane receptor proteins that carry out high-affinity binding and energy dependent uptake into the periplasmic space of specific substrates. It could act to transduce energy from the cytoplasmic membrane to specific energy-requiring processes in the outer membrane, resulting in the release into the periplasm of ligands bound by these outer membrane proteins.</text>
</comment>
<dbReference type="InterPro" id="IPR003538">
    <property type="entry name" value="TonB"/>
</dbReference>
<dbReference type="Pfam" id="PF03544">
    <property type="entry name" value="TonB_C"/>
    <property type="match status" value="1"/>
</dbReference>
<evidence type="ECO:0000256" key="10">
    <source>
        <dbReference type="RuleBase" id="RU362123"/>
    </source>
</evidence>
<evidence type="ECO:0000256" key="5">
    <source>
        <dbReference type="ARBA" id="ARBA00022519"/>
    </source>
</evidence>
<keyword evidence="6 10" id="KW-0812">Transmembrane</keyword>
<gene>
    <name evidence="13" type="ORF">E5162_01065</name>
</gene>
<dbReference type="PANTHER" id="PTHR33446">
    <property type="entry name" value="PROTEIN TONB-RELATED"/>
    <property type="match status" value="1"/>
</dbReference>
<dbReference type="EMBL" id="SRXV01000001">
    <property type="protein sequence ID" value="TGY93911.1"/>
    <property type="molecule type" value="Genomic_DNA"/>
</dbReference>
<dbReference type="GO" id="GO:0015891">
    <property type="term" value="P:siderophore transport"/>
    <property type="evidence" value="ECO:0007669"/>
    <property type="project" value="InterPro"/>
</dbReference>
<dbReference type="Proteomes" id="UP000305451">
    <property type="component" value="Unassembled WGS sequence"/>
</dbReference>
<dbReference type="InterPro" id="IPR006260">
    <property type="entry name" value="TonB/TolA_C"/>
</dbReference>
<keyword evidence="8 10" id="KW-1133">Transmembrane helix</keyword>
<evidence type="ECO:0000256" key="4">
    <source>
        <dbReference type="ARBA" id="ARBA00022475"/>
    </source>
</evidence>
<feature type="transmembrane region" description="Helical" evidence="10">
    <location>
        <begin position="7"/>
        <end position="29"/>
    </location>
</feature>
<dbReference type="GO" id="GO:0030288">
    <property type="term" value="C:outer membrane-bounded periplasmic space"/>
    <property type="evidence" value="ECO:0007669"/>
    <property type="project" value="InterPro"/>
</dbReference>
<feature type="domain" description="TonB C-terminal" evidence="12">
    <location>
        <begin position="114"/>
        <end position="205"/>
    </location>
</feature>
<keyword evidence="7 10" id="KW-0653">Protein transport</keyword>
<reference evidence="13 14" key="1">
    <citation type="journal article" date="2013" name="Int. J. Syst. Evol. Microbiol.">
        <title>Marinicauda pacifica gen. nov., sp. nov., a prosthecate alphaproteobacterium of the family Hyphomonadaceae isolated from deep seawater.</title>
        <authorList>
            <person name="Zhang X.Y."/>
            <person name="Li G.W."/>
            <person name="Wang C.S."/>
            <person name="Zhang Y.J."/>
            <person name="Xu X.W."/>
            <person name="Li H."/>
            <person name="Liu A."/>
            <person name="Liu C."/>
            <person name="Xie B.B."/>
            <person name="Qin Q.L."/>
            <person name="Xu Z."/>
            <person name="Chen X.L."/>
            <person name="Zhou B.C."/>
            <person name="Zhang Y.Z."/>
        </authorList>
    </citation>
    <scope>NUCLEOTIDE SEQUENCE [LARGE SCALE GENOMIC DNA]</scope>
    <source>
        <strain evidence="13 14">P-1 km-3</strain>
    </source>
</reference>
<evidence type="ECO:0000256" key="2">
    <source>
        <dbReference type="ARBA" id="ARBA00006555"/>
    </source>
</evidence>
<dbReference type="PROSITE" id="PS52015">
    <property type="entry name" value="TONB_CTD"/>
    <property type="match status" value="1"/>
</dbReference>
<comment type="similarity">
    <text evidence="2 10">Belongs to the TonB family.</text>
</comment>
<comment type="subcellular location">
    <subcellularLocation>
        <location evidence="1 10">Cell inner membrane</location>
        <topology evidence="1 10">Single-pass membrane protein</topology>
        <orientation evidence="1 10">Periplasmic side</orientation>
    </subcellularLocation>
</comment>
<evidence type="ECO:0000259" key="12">
    <source>
        <dbReference type="PROSITE" id="PS52015"/>
    </source>
</evidence>
<protein>
    <recommendedName>
        <fullName evidence="10">Protein TonB</fullName>
    </recommendedName>
</protein>
<sequence>MATLIRILIGIPIAAIVTFFLFVLMNILISGGDFTPEEAGEDVRISISDEVEEIEAQRREAQLDQVEDVVPPPPPPQIERERADQPTEGMETAVGALPDFEAPDLGGDQVSFDVSDRDAQPLVRIPPQYPPRAAERGTEGFCDMTFDVTPDGTPTNIQAVNCSSSMFERTSARAIERWRYEPKIEGGNAVWRRGVQTRIDYQLEG</sequence>
<evidence type="ECO:0000313" key="14">
    <source>
        <dbReference type="Proteomes" id="UP000305451"/>
    </source>
</evidence>
<keyword evidence="10" id="KW-0735">Signal-anchor</keyword>
<keyword evidence="5 10" id="KW-0997">Cell inner membrane</keyword>
<evidence type="ECO:0000256" key="9">
    <source>
        <dbReference type="ARBA" id="ARBA00023136"/>
    </source>
</evidence>
<dbReference type="NCBIfam" id="TIGR01352">
    <property type="entry name" value="tonB_Cterm"/>
    <property type="match status" value="1"/>
</dbReference>
<dbReference type="AlphaFoldDB" id="A0A4S2HDS0"/>
<feature type="region of interest" description="Disordered" evidence="11">
    <location>
        <begin position="67"/>
        <end position="87"/>
    </location>
</feature>
<keyword evidence="4 10" id="KW-1003">Cell membrane</keyword>
<dbReference type="GO" id="GO:0015031">
    <property type="term" value="P:protein transport"/>
    <property type="evidence" value="ECO:0007669"/>
    <property type="project" value="UniProtKB-UniRule"/>
</dbReference>
<keyword evidence="14" id="KW-1185">Reference proteome</keyword>
<evidence type="ECO:0000256" key="8">
    <source>
        <dbReference type="ARBA" id="ARBA00022989"/>
    </source>
</evidence>
<evidence type="ECO:0000256" key="7">
    <source>
        <dbReference type="ARBA" id="ARBA00022927"/>
    </source>
</evidence>
<evidence type="ECO:0000256" key="3">
    <source>
        <dbReference type="ARBA" id="ARBA00022448"/>
    </source>
</evidence>
<dbReference type="PRINTS" id="PR01374">
    <property type="entry name" value="TONBPROTEIN"/>
</dbReference>
<dbReference type="OrthoDB" id="7630804at2"/>
<name>A0A4S2HDS0_9PROT</name>
<accession>A0A4S2HDS0</accession>
<evidence type="ECO:0000313" key="13">
    <source>
        <dbReference type="EMBL" id="TGY93911.1"/>
    </source>
</evidence>
<dbReference type="InterPro" id="IPR051045">
    <property type="entry name" value="TonB-dependent_transducer"/>
</dbReference>
<dbReference type="SUPFAM" id="SSF74653">
    <property type="entry name" value="TolA/TonB C-terminal domain"/>
    <property type="match status" value="1"/>
</dbReference>
<evidence type="ECO:0000256" key="6">
    <source>
        <dbReference type="ARBA" id="ARBA00022692"/>
    </source>
</evidence>
<evidence type="ECO:0000256" key="1">
    <source>
        <dbReference type="ARBA" id="ARBA00004383"/>
    </source>
</evidence>
<evidence type="ECO:0000256" key="11">
    <source>
        <dbReference type="SAM" id="MobiDB-lite"/>
    </source>
</evidence>
<dbReference type="RefSeq" id="WP_135943106.1">
    <property type="nucleotide sequence ID" value="NZ_BMEI01000001.1"/>
</dbReference>
<organism evidence="13 14">
    <name type="scientific">Marinicauda pacifica</name>
    <dbReference type="NCBI Taxonomy" id="1133559"/>
    <lineage>
        <taxon>Bacteria</taxon>
        <taxon>Pseudomonadati</taxon>
        <taxon>Pseudomonadota</taxon>
        <taxon>Alphaproteobacteria</taxon>
        <taxon>Maricaulales</taxon>
        <taxon>Maricaulaceae</taxon>
        <taxon>Marinicauda</taxon>
    </lineage>
</organism>
<keyword evidence="9 10" id="KW-0472">Membrane</keyword>